<gene>
    <name evidence="6" type="ORF">V6N11_022931</name>
</gene>
<dbReference type="SMART" id="SM00353">
    <property type="entry name" value="HLH"/>
    <property type="match status" value="1"/>
</dbReference>
<evidence type="ECO:0000256" key="2">
    <source>
        <dbReference type="ARBA" id="ARBA00023015"/>
    </source>
</evidence>
<comment type="caution">
    <text evidence="6">The sequence shown here is derived from an EMBL/GenBank/DDBJ whole genome shotgun (WGS) entry which is preliminary data.</text>
</comment>
<evidence type="ECO:0000259" key="5">
    <source>
        <dbReference type="PROSITE" id="PS50888"/>
    </source>
</evidence>
<comment type="subcellular location">
    <subcellularLocation>
        <location evidence="1">Nucleus</location>
    </subcellularLocation>
</comment>
<protein>
    <recommendedName>
        <fullName evidence="5">BHLH domain-containing protein</fullName>
    </recommendedName>
</protein>
<evidence type="ECO:0000313" key="7">
    <source>
        <dbReference type="Proteomes" id="UP001396334"/>
    </source>
</evidence>
<sequence>MESYVHNGMDITVLERQANVVQNNNPIELYVLFRACCGKATDSHSLAERARREKISKKMSCLQDLVPGCNNITGKAGMLDEIINYVQSVQNKVEFLFMKLAALNPIVEFNVENLPMEEAKKKRPPHQ</sequence>
<evidence type="ECO:0000256" key="3">
    <source>
        <dbReference type="ARBA" id="ARBA00023163"/>
    </source>
</evidence>
<evidence type="ECO:0000313" key="6">
    <source>
        <dbReference type="EMBL" id="KAK9038038.1"/>
    </source>
</evidence>
<dbReference type="EMBL" id="JBBPBN010000005">
    <property type="protein sequence ID" value="KAK9038038.1"/>
    <property type="molecule type" value="Genomic_DNA"/>
</dbReference>
<keyword evidence="3" id="KW-0804">Transcription</keyword>
<dbReference type="Pfam" id="PF00010">
    <property type="entry name" value="HLH"/>
    <property type="match status" value="1"/>
</dbReference>
<organism evidence="6 7">
    <name type="scientific">Hibiscus sabdariffa</name>
    <name type="common">roselle</name>
    <dbReference type="NCBI Taxonomy" id="183260"/>
    <lineage>
        <taxon>Eukaryota</taxon>
        <taxon>Viridiplantae</taxon>
        <taxon>Streptophyta</taxon>
        <taxon>Embryophyta</taxon>
        <taxon>Tracheophyta</taxon>
        <taxon>Spermatophyta</taxon>
        <taxon>Magnoliopsida</taxon>
        <taxon>eudicotyledons</taxon>
        <taxon>Gunneridae</taxon>
        <taxon>Pentapetalae</taxon>
        <taxon>rosids</taxon>
        <taxon>malvids</taxon>
        <taxon>Malvales</taxon>
        <taxon>Malvaceae</taxon>
        <taxon>Malvoideae</taxon>
        <taxon>Hibiscus</taxon>
    </lineage>
</organism>
<evidence type="ECO:0000256" key="1">
    <source>
        <dbReference type="ARBA" id="ARBA00004123"/>
    </source>
</evidence>
<feature type="domain" description="BHLH" evidence="5">
    <location>
        <begin position="39"/>
        <end position="89"/>
    </location>
</feature>
<accession>A0ABR2TKN4</accession>
<keyword evidence="2" id="KW-0805">Transcription regulation</keyword>
<keyword evidence="4" id="KW-0539">Nucleus</keyword>
<dbReference type="SUPFAM" id="SSF47459">
    <property type="entry name" value="HLH, helix-loop-helix DNA-binding domain"/>
    <property type="match status" value="1"/>
</dbReference>
<evidence type="ECO:0000256" key="4">
    <source>
        <dbReference type="ARBA" id="ARBA00023242"/>
    </source>
</evidence>
<dbReference type="PANTHER" id="PTHR12565:SF436">
    <property type="entry name" value="TRANSCRIPTION FACTOR BEE 2-LIKE ISOFORM X1"/>
    <property type="match status" value="1"/>
</dbReference>
<dbReference type="Gene3D" id="4.10.280.10">
    <property type="entry name" value="Helix-loop-helix DNA-binding domain"/>
    <property type="match status" value="1"/>
</dbReference>
<dbReference type="Proteomes" id="UP001396334">
    <property type="component" value="Unassembled WGS sequence"/>
</dbReference>
<dbReference type="PROSITE" id="PS50888">
    <property type="entry name" value="BHLH"/>
    <property type="match status" value="1"/>
</dbReference>
<name>A0ABR2TKN4_9ROSI</name>
<proteinExistence type="predicted"/>
<dbReference type="InterPro" id="IPR024097">
    <property type="entry name" value="bHLH_ZIP_TF"/>
</dbReference>
<reference evidence="6 7" key="1">
    <citation type="journal article" date="2024" name="G3 (Bethesda)">
        <title>Genome assembly of Hibiscus sabdariffa L. provides insights into metabolisms of medicinal natural products.</title>
        <authorList>
            <person name="Kim T."/>
        </authorList>
    </citation>
    <scope>NUCLEOTIDE SEQUENCE [LARGE SCALE GENOMIC DNA]</scope>
    <source>
        <strain evidence="6">TK-2024</strain>
        <tissue evidence="6">Old leaves</tissue>
    </source>
</reference>
<keyword evidence="7" id="KW-1185">Reference proteome</keyword>
<dbReference type="InterPro" id="IPR036638">
    <property type="entry name" value="HLH_DNA-bd_sf"/>
</dbReference>
<dbReference type="PANTHER" id="PTHR12565">
    <property type="entry name" value="STEROL REGULATORY ELEMENT-BINDING PROTEIN"/>
    <property type="match status" value="1"/>
</dbReference>
<dbReference type="InterPro" id="IPR011598">
    <property type="entry name" value="bHLH_dom"/>
</dbReference>